<proteinExistence type="predicted"/>
<name>A0ACB7JAP9_PLECO</name>
<dbReference type="EMBL" id="WQMT02000001">
    <property type="protein sequence ID" value="KAG9227663.1"/>
    <property type="molecule type" value="Genomic_DNA"/>
</dbReference>
<gene>
    <name evidence="1" type="ORF">CCMSSC00406_0000691</name>
</gene>
<accession>A0ACB7JAP9</accession>
<reference evidence="1 2" key="1">
    <citation type="journal article" date="2021" name="Appl. Environ. Microbiol.">
        <title>Genetic linkage and physical mapping for an oyster mushroom Pleurotus cornucopiae and QTL analysis for the trait cap color.</title>
        <authorList>
            <person name="Zhang Y."/>
            <person name="Gao W."/>
            <person name="Sonnenberg A."/>
            <person name="Chen Q."/>
            <person name="Zhang J."/>
            <person name="Huang C."/>
        </authorList>
    </citation>
    <scope>NUCLEOTIDE SEQUENCE [LARGE SCALE GENOMIC DNA]</scope>
    <source>
        <strain evidence="1">CCMSSC00406</strain>
    </source>
</reference>
<evidence type="ECO:0000313" key="2">
    <source>
        <dbReference type="Proteomes" id="UP000824881"/>
    </source>
</evidence>
<keyword evidence="2" id="KW-1185">Reference proteome</keyword>
<dbReference type="Proteomes" id="UP000824881">
    <property type="component" value="Unassembled WGS sequence"/>
</dbReference>
<organism evidence="1 2">
    <name type="scientific">Pleurotus cornucopiae</name>
    <name type="common">Cornucopia mushroom</name>
    <dbReference type="NCBI Taxonomy" id="5321"/>
    <lineage>
        <taxon>Eukaryota</taxon>
        <taxon>Fungi</taxon>
        <taxon>Dikarya</taxon>
        <taxon>Basidiomycota</taxon>
        <taxon>Agaricomycotina</taxon>
        <taxon>Agaricomycetes</taxon>
        <taxon>Agaricomycetidae</taxon>
        <taxon>Agaricales</taxon>
        <taxon>Pleurotineae</taxon>
        <taxon>Pleurotaceae</taxon>
        <taxon>Pleurotus</taxon>
    </lineage>
</organism>
<sequence length="431" mass="48878">MIHDLPQEILEDTLILCDPCDVAAVSQTCRQFRDLIYFSDDNHLWRALYLSQPLDDPRICVDQAGRPTGSGEFDWKINLHAITRARLTLNDPKLLREGEIVTILRTLLKLTTNTRPISPSFSNLYDDISQNLLWVAAHLRKHDDYFLDYGLCSDLDATSEEIQLRSRLHAYFGITHGDVRRSARSASRAYVYSLRNYSDANQYGPYMMDYSRKVNWVHIQAIHHIFALHTVNIQENDVFEYAIIPMSMPHIQPIVEDVSDLDGETDWAQVEGDWICSFCFCDHRDLLEFNQANVQTEETNPLDPSFFESPMFREVFRSMTVKLKVTAIDPSIDGRRPTIHFTGGMGDPASGSMTGFVEMTSEAAIRWHFVSGEAGNSIWCSEGIQVGGVRSLYGVLGTWTTIFHDFDDPVGMVAVLANLAFVNLIQQAHSG</sequence>
<evidence type="ECO:0000313" key="1">
    <source>
        <dbReference type="EMBL" id="KAG9227663.1"/>
    </source>
</evidence>
<comment type="caution">
    <text evidence="1">The sequence shown here is derived from an EMBL/GenBank/DDBJ whole genome shotgun (WGS) entry which is preliminary data.</text>
</comment>
<protein>
    <submittedName>
        <fullName evidence="1">Uncharacterized protein</fullName>
    </submittedName>
</protein>